<keyword evidence="4" id="KW-1185">Reference proteome</keyword>
<dbReference type="AlphaFoldDB" id="A0A8H7VB14"/>
<dbReference type="Proteomes" id="UP000646827">
    <property type="component" value="Unassembled WGS sequence"/>
</dbReference>
<evidence type="ECO:0000313" key="3">
    <source>
        <dbReference type="EMBL" id="KAG2212152.1"/>
    </source>
</evidence>
<dbReference type="PROSITE" id="PS50878">
    <property type="entry name" value="RT_POL"/>
    <property type="match status" value="1"/>
</dbReference>
<dbReference type="InterPro" id="IPR041577">
    <property type="entry name" value="RT_RNaseH_2"/>
</dbReference>
<comment type="caution">
    <text evidence="3">The sequence shown here is derived from an EMBL/GenBank/DDBJ whole genome shotgun (WGS) entry which is preliminary data.</text>
</comment>
<organism evidence="3 4">
    <name type="scientific">Circinella minor</name>
    <dbReference type="NCBI Taxonomy" id="1195481"/>
    <lineage>
        <taxon>Eukaryota</taxon>
        <taxon>Fungi</taxon>
        <taxon>Fungi incertae sedis</taxon>
        <taxon>Mucoromycota</taxon>
        <taxon>Mucoromycotina</taxon>
        <taxon>Mucoromycetes</taxon>
        <taxon>Mucorales</taxon>
        <taxon>Lichtheimiaceae</taxon>
        <taxon>Circinella</taxon>
    </lineage>
</organism>
<dbReference type="InterPro" id="IPR000477">
    <property type="entry name" value="RT_dom"/>
</dbReference>
<reference evidence="3 4" key="1">
    <citation type="submission" date="2020-12" db="EMBL/GenBank/DDBJ databases">
        <title>Metabolic potential, ecology and presence of endohyphal bacteria is reflected in genomic diversity of Mucoromycotina.</title>
        <authorList>
            <person name="Muszewska A."/>
            <person name="Okrasinska A."/>
            <person name="Steczkiewicz K."/>
            <person name="Drgas O."/>
            <person name="Orlowska M."/>
            <person name="Perlinska-Lenart U."/>
            <person name="Aleksandrzak-Piekarczyk T."/>
            <person name="Szatraj K."/>
            <person name="Zielenkiewicz U."/>
            <person name="Pilsyk S."/>
            <person name="Malc E."/>
            <person name="Mieczkowski P."/>
            <person name="Kruszewska J.S."/>
            <person name="Biernat P."/>
            <person name="Pawlowska J."/>
        </authorList>
    </citation>
    <scope>NUCLEOTIDE SEQUENCE [LARGE SCALE GENOMIC DNA]</scope>
    <source>
        <strain evidence="3 4">CBS 142.35</strain>
    </source>
</reference>
<proteinExistence type="predicted"/>
<sequence length="529" mass="61358">MKPVPNWEQDIWVITFNNIQYTLRPKFDCLVRDLTYLISHRQVTRLTKQKQVEELFVCYPNIVREEEEQPQDDKLQQFCKEYPDVFMDKLPGVSPDREIHHVIDTGDAEPINRPPYKMSPLELDELRKQLDELLALGLIQPSMSPWGAPVLFVRKKNGEMHLCVDYRALNQVIKRHSHPLPRIDECLERLSRARYFSMIDLKSGYHQVKIKTEDISKTAFNTRYGSFEWLVLPFGLRNAPPVFQAMINKALGDCIDKFALVYLDDILIYSKTEQEHEQHVRQVLDRLGDAKLVANIKKTELFKTELEFVGFHISANGILPSKSKVKAIQEWPVPKNVQMVRQFIGLCSHYRRFIRGFSSITSCLTDLTKGTGAKKRSIVWTQKCQAAFEKIKHCMTAAPVLLPPDPEKSYIIEVDSSDYSVGGVLMQEGDDGLMHPIAFESKKLSMAERAYPAQERELLAILHALRIWRCFVEGRHFVVRTDHHPLVYFRSRRKPPPPRLICWMAELELYDPTIQYKKGIENVVPDLLS</sequence>
<dbReference type="SUPFAM" id="SSF56672">
    <property type="entry name" value="DNA/RNA polymerases"/>
    <property type="match status" value="1"/>
</dbReference>
<dbReference type="PANTHER" id="PTHR37984">
    <property type="entry name" value="PROTEIN CBG26694"/>
    <property type="match status" value="1"/>
</dbReference>
<evidence type="ECO:0000313" key="4">
    <source>
        <dbReference type="Proteomes" id="UP000646827"/>
    </source>
</evidence>
<dbReference type="InterPro" id="IPR043128">
    <property type="entry name" value="Rev_trsase/Diguanyl_cyclase"/>
</dbReference>
<feature type="domain" description="Reverse transcriptase" evidence="2">
    <location>
        <begin position="134"/>
        <end position="313"/>
    </location>
</feature>
<dbReference type="FunFam" id="3.10.20.370:FF:000001">
    <property type="entry name" value="Retrovirus-related Pol polyprotein from transposon 17.6-like protein"/>
    <property type="match status" value="1"/>
</dbReference>
<dbReference type="Gene3D" id="3.30.70.270">
    <property type="match status" value="2"/>
</dbReference>
<dbReference type="Pfam" id="PF00078">
    <property type="entry name" value="RVT_1"/>
    <property type="match status" value="1"/>
</dbReference>
<protein>
    <recommendedName>
        <fullName evidence="2">Reverse transcriptase domain-containing protein</fullName>
    </recommendedName>
</protein>
<dbReference type="GO" id="GO:0003824">
    <property type="term" value="F:catalytic activity"/>
    <property type="evidence" value="ECO:0007669"/>
    <property type="project" value="UniProtKB-KW"/>
</dbReference>
<dbReference type="PANTHER" id="PTHR37984:SF5">
    <property type="entry name" value="PROTEIN NYNRIN-LIKE"/>
    <property type="match status" value="1"/>
</dbReference>
<dbReference type="InterPro" id="IPR050951">
    <property type="entry name" value="Retrovirus_Pol_polyprotein"/>
</dbReference>
<dbReference type="Gene3D" id="3.10.10.10">
    <property type="entry name" value="HIV Type 1 Reverse Transcriptase, subunit A, domain 1"/>
    <property type="match status" value="1"/>
</dbReference>
<accession>A0A8H7VB14</accession>
<dbReference type="Pfam" id="PF17919">
    <property type="entry name" value="RT_RNaseH_2"/>
    <property type="match status" value="1"/>
</dbReference>
<gene>
    <name evidence="3" type="ORF">INT45_007690</name>
</gene>
<evidence type="ECO:0000256" key="1">
    <source>
        <dbReference type="ARBA" id="ARBA00023268"/>
    </source>
</evidence>
<dbReference type="EMBL" id="JAEPRB010000775">
    <property type="protein sequence ID" value="KAG2212152.1"/>
    <property type="molecule type" value="Genomic_DNA"/>
</dbReference>
<evidence type="ECO:0000259" key="2">
    <source>
        <dbReference type="PROSITE" id="PS50878"/>
    </source>
</evidence>
<keyword evidence="1" id="KW-0511">Multifunctional enzyme</keyword>
<name>A0A8H7VB14_9FUNG</name>
<dbReference type="CDD" id="cd09274">
    <property type="entry name" value="RNase_HI_RT_Ty3"/>
    <property type="match status" value="1"/>
</dbReference>
<dbReference type="Gene3D" id="3.10.20.370">
    <property type="match status" value="1"/>
</dbReference>
<dbReference type="OrthoDB" id="2442328at2759"/>
<dbReference type="InterPro" id="IPR043502">
    <property type="entry name" value="DNA/RNA_pol_sf"/>
</dbReference>
<dbReference type="FunFam" id="3.30.70.270:FF:000020">
    <property type="entry name" value="Transposon Tf2-6 polyprotein-like Protein"/>
    <property type="match status" value="1"/>
</dbReference>
<dbReference type="CDD" id="cd01647">
    <property type="entry name" value="RT_LTR"/>
    <property type="match status" value="1"/>
</dbReference>